<dbReference type="EMBL" id="LCNM01000012">
    <property type="protein sequence ID" value="KKU56105.1"/>
    <property type="molecule type" value="Genomic_DNA"/>
</dbReference>
<dbReference type="InterPro" id="IPR012902">
    <property type="entry name" value="N_methyl_site"/>
</dbReference>
<protein>
    <submittedName>
        <fullName evidence="2">Uncharacterized protein</fullName>
    </submittedName>
</protein>
<dbReference type="AlphaFoldDB" id="A0A0G1UEK1"/>
<dbReference type="PATRIC" id="fig|1618357.3.peg.636"/>
<dbReference type="SUPFAM" id="SSF54523">
    <property type="entry name" value="Pili subunits"/>
    <property type="match status" value="1"/>
</dbReference>
<dbReference type="Pfam" id="PF07963">
    <property type="entry name" value="N_methyl"/>
    <property type="match status" value="1"/>
</dbReference>
<keyword evidence="1" id="KW-0472">Membrane</keyword>
<evidence type="ECO:0000313" key="3">
    <source>
        <dbReference type="Proteomes" id="UP000034607"/>
    </source>
</evidence>
<comment type="caution">
    <text evidence="2">The sequence shown here is derived from an EMBL/GenBank/DDBJ whole genome shotgun (WGS) entry which is preliminary data.</text>
</comment>
<dbReference type="Proteomes" id="UP000034607">
    <property type="component" value="Unassembled WGS sequence"/>
</dbReference>
<proteinExistence type="predicted"/>
<sequence>MKRGFTLLELVVVITLIALVSGYVMVNFGRSARVQADKAAGEQLEQALRQAKSNATAGKKEDCNVCPEPPETCAGRGLMCLGADNLCATRDDPGLLGWGVTLDMNGRTVVLDGWCSDGVNNINFTNRPAVKLPGEASLSLSDSLPSGTRVMFKSLGQGMETEPPLAVGSESFTITMADSQVGFVEVIRVFKSGEIQ</sequence>
<keyword evidence="1" id="KW-1133">Transmembrane helix</keyword>
<gene>
    <name evidence="2" type="ORF">UX78_C0012G0038</name>
</gene>
<name>A0A0G1UEK1_9BACT</name>
<evidence type="ECO:0000313" key="2">
    <source>
        <dbReference type="EMBL" id="KKU56105.1"/>
    </source>
</evidence>
<reference evidence="2 3" key="1">
    <citation type="journal article" date="2015" name="Nature">
        <title>rRNA introns, odd ribosomes, and small enigmatic genomes across a large radiation of phyla.</title>
        <authorList>
            <person name="Brown C.T."/>
            <person name="Hug L.A."/>
            <person name="Thomas B.C."/>
            <person name="Sharon I."/>
            <person name="Castelle C.J."/>
            <person name="Singh A."/>
            <person name="Wilkins M.J."/>
            <person name="Williams K.H."/>
            <person name="Banfield J.F."/>
        </authorList>
    </citation>
    <scope>NUCLEOTIDE SEQUENCE [LARGE SCALE GENOMIC DNA]</scope>
</reference>
<dbReference type="InterPro" id="IPR045584">
    <property type="entry name" value="Pilin-like"/>
</dbReference>
<keyword evidence="1" id="KW-0812">Transmembrane</keyword>
<accession>A0A0G1UEK1</accession>
<dbReference type="NCBIfam" id="TIGR02532">
    <property type="entry name" value="IV_pilin_GFxxxE"/>
    <property type="match status" value="1"/>
</dbReference>
<evidence type="ECO:0000256" key="1">
    <source>
        <dbReference type="SAM" id="Phobius"/>
    </source>
</evidence>
<organism evidence="2 3">
    <name type="scientific">Candidatus Amesbacteria bacterium GW2011_GWA2_47_11</name>
    <dbReference type="NCBI Taxonomy" id="1618357"/>
    <lineage>
        <taxon>Bacteria</taxon>
        <taxon>Candidatus Amesiibacteriota</taxon>
    </lineage>
</organism>
<feature type="transmembrane region" description="Helical" evidence="1">
    <location>
        <begin position="7"/>
        <end position="26"/>
    </location>
</feature>